<dbReference type="KEGG" id="mrb:Mrub_0719"/>
<proteinExistence type="predicted"/>
<accession>A0A806DGA1</accession>
<dbReference type="RefSeq" id="WP_013013004.1">
    <property type="nucleotide sequence ID" value="NC_013946.1"/>
</dbReference>
<keyword evidence="2" id="KW-1185">Reference proteome</keyword>
<dbReference type="EMBL" id="CP001743">
    <property type="protein sequence ID" value="ADD27485.1"/>
    <property type="molecule type" value="Genomic_DNA"/>
</dbReference>
<dbReference type="OrthoDB" id="147749at2"/>
<protein>
    <submittedName>
        <fullName evidence="1">Uncharacterized protein</fullName>
    </submittedName>
</protein>
<evidence type="ECO:0000313" key="1">
    <source>
        <dbReference type="EMBL" id="ADD27485.1"/>
    </source>
</evidence>
<reference evidence="1 2" key="1">
    <citation type="journal article" date="2010" name="Stand. Genomic Sci.">
        <title>Complete genome sequence of Meiothermus ruber type strain (21).</title>
        <authorList>
            <person name="Tindall B.J."/>
            <person name="Sikorski J."/>
            <person name="Lucas S."/>
            <person name="Goltsman E."/>
            <person name="Copeland A."/>
            <person name="Glavina Del Rio T."/>
            <person name="Nolan M."/>
            <person name="Tice H."/>
            <person name="Cheng J.F."/>
            <person name="Han C."/>
            <person name="Pitluck S."/>
            <person name="Liolios K."/>
            <person name="Ivanova N."/>
            <person name="Mavromatis K."/>
            <person name="Ovchinnikova G."/>
            <person name="Pati A."/>
            <person name="Fahnrich R."/>
            <person name="Goodwin L."/>
            <person name="Chen A."/>
            <person name="Palaniappan K."/>
            <person name="Land M."/>
            <person name="Hauser L."/>
            <person name="Chang Y.J."/>
            <person name="Jeffries C.D."/>
            <person name="Rohde M."/>
            <person name="Goker M."/>
            <person name="Woyke T."/>
            <person name="Bristow J."/>
            <person name="Eisen J.A."/>
            <person name="Markowitz V."/>
            <person name="Hugenholtz P."/>
            <person name="Kyrpides N.C."/>
            <person name="Klenk H.P."/>
            <person name="Lapidus A."/>
        </authorList>
    </citation>
    <scope>NUCLEOTIDE SEQUENCE [LARGE SCALE GENOMIC DNA]</scope>
    <source>
        <strain evidence="2">ATCC 35948 / DSM 1279 / VKM B-1258 / 21</strain>
    </source>
</reference>
<organism evidence="1 2">
    <name type="scientific">Meiothermus ruber (strain ATCC 35948 / DSM 1279 / VKM B-1258 / 21)</name>
    <name type="common">Thermus ruber</name>
    <dbReference type="NCBI Taxonomy" id="504728"/>
    <lineage>
        <taxon>Bacteria</taxon>
        <taxon>Thermotogati</taxon>
        <taxon>Deinococcota</taxon>
        <taxon>Deinococci</taxon>
        <taxon>Thermales</taxon>
        <taxon>Thermaceae</taxon>
        <taxon>Meiothermus</taxon>
    </lineage>
</organism>
<evidence type="ECO:0000313" key="2">
    <source>
        <dbReference type="Proteomes" id="UP000006655"/>
    </source>
</evidence>
<gene>
    <name evidence="1" type="ordered locus">Mrub_0719</name>
</gene>
<dbReference type="AlphaFoldDB" id="A0A806DGA1"/>
<name>A0A806DGA1_MEIRD</name>
<dbReference type="Proteomes" id="UP000006655">
    <property type="component" value="Chromosome"/>
</dbReference>
<sequence>MNKHVIGACMKRSGMQWSRPGASRTAAHRAQLCSSRPLVAFDTLRWEAFLVRKL</sequence>